<dbReference type="EMBL" id="LR134516">
    <property type="protein sequence ID" value="VEJ20700.1"/>
    <property type="molecule type" value="Genomic_DNA"/>
</dbReference>
<dbReference type="RefSeq" id="WP_107928951.1">
    <property type="nucleotide sequence ID" value="NZ_LR134516.1"/>
</dbReference>
<proteinExistence type="predicted"/>
<evidence type="ECO:0000256" key="1">
    <source>
        <dbReference type="SAM" id="Phobius"/>
    </source>
</evidence>
<dbReference type="SUPFAM" id="SSF54523">
    <property type="entry name" value="Pili subunits"/>
    <property type="match status" value="1"/>
</dbReference>
<dbReference type="Pfam" id="PF16732">
    <property type="entry name" value="ComP_DUS"/>
    <property type="match status" value="1"/>
</dbReference>
<feature type="transmembrane region" description="Helical" evidence="1">
    <location>
        <begin position="12"/>
        <end position="31"/>
    </location>
</feature>
<keyword evidence="1" id="KW-0472">Membrane</keyword>
<dbReference type="AlphaFoldDB" id="A0A3S4XS43"/>
<keyword evidence="3" id="KW-1185">Reference proteome</keyword>
<gene>
    <name evidence="2" type="ORF">NCTC12227_00410</name>
</gene>
<keyword evidence="1" id="KW-0812">Transmembrane</keyword>
<evidence type="ECO:0000313" key="3">
    <source>
        <dbReference type="Proteomes" id="UP000268229"/>
    </source>
</evidence>
<sequence>MQNTQQGFTLGQLLITIAIAAILAAIAIPSYRHHIQNGNLQRAHAALLENAHFMERFYQQNRTFKQTSTTWPELPVSETNAFCIRVQGKAQGAHDNQFTLKAVALDKNDEPRILKINESLITMVCEDSISSCKDGENVFSGNDSTDKSCSVFK</sequence>
<dbReference type="GO" id="GO:0043683">
    <property type="term" value="P:type IV pilus assembly"/>
    <property type="evidence" value="ECO:0007669"/>
    <property type="project" value="InterPro"/>
</dbReference>
<reference evidence="2 3" key="1">
    <citation type="submission" date="2018-12" db="EMBL/GenBank/DDBJ databases">
        <authorList>
            <consortium name="Pathogen Informatics"/>
        </authorList>
    </citation>
    <scope>NUCLEOTIDE SEQUENCE [LARGE SCALE GENOMIC DNA]</scope>
    <source>
        <strain evidence="2 3">NCTC12227</strain>
    </source>
</reference>
<dbReference type="InterPro" id="IPR031982">
    <property type="entry name" value="PilE-like"/>
</dbReference>
<accession>A0A3S4XS43</accession>
<keyword evidence="1" id="KW-1133">Transmembrane helix</keyword>
<dbReference type="STRING" id="326522.BWD08_01785"/>
<dbReference type="Gene3D" id="3.30.700.50">
    <property type="match status" value="1"/>
</dbReference>
<protein>
    <submittedName>
        <fullName evidence="2">Pilin</fullName>
    </submittedName>
</protein>
<dbReference type="InterPro" id="IPR045584">
    <property type="entry name" value="Pilin-like"/>
</dbReference>
<dbReference type="Proteomes" id="UP000268229">
    <property type="component" value="Chromosome"/>
</dbReference>
<dbReference type="OrthoDB" id="8595466at2"/>
<name>A0A3S4XS43_9NEIS</name>
<organism evidence="2 3">
    <name type="scientific">Neisseria animaloris</name>
    <dbReference type="NCBI Taxonomy" id="326522"/>
    <lineage>
        <taxon>Bacteria</taxon>
        <taxon>Pseudomonadati</taxon>
        <taxon>Pseudomonadota</taxon>
        <taxon>Betaproteobacteria</taxon>
        <taxon>Neisseriales</taxon>
        <taxon>Neisseriaceae</taxon>
        <taxon>Neisseria</taxon>
    </lineage>
</organism>
<evidence type="ECO:0000313" key="2">
    <source>
        <dbReference type="EMBL" id="VEJ20700.1"/>
    </source>
</evidence>
<dbReference type="KEGG" id="nani:NCTC12227_00410"/>